<dbReference type="SUPFAM" id="SSF54534">
    <property type="entry name" value="FKBP-like"/>
    <property type="match status" value="1"/>
</dbReference>
<reference evidence="8" key="1">
    <citation type="submission" date="2020-06" db="EMBL/GenBank/DDBJ databases">
        <authorList>
            <consortium name="Plant Systems Biology data submission"/>
        </authorList>
    </citation>
    <scope>NUCLEOTIDE SEQUENCE</scope>
    <source>
        <strain evidence="8">D6</strain>
    </source>
</reference>
<dbReference type="PANTHER" id="PTHR43811">
    <property type="entry name" value="FKBP-TYPE PEPTIDYL-PROLYL CIS-TRANS ISOMERASE FKPA"/>
    <property type="match status" value="1"/>
</dbReference>
<dbReference type="InterPro" id="IPR046357">
    <property type="entry name" value="PPIase_dom_sf"/>
</dbReference>
<evidence type="ECO:0000256" key="2">
    <source>
        <dbReference type="ARBA" id="ARBA00013194"/>
    </source>
</evidence>
<feature type="chain" id="PRO_5040359803" description="peptidylprolyl isomerase" evidence="6">
    <location>
        <begin position="21"/>
        <end position="176"/>
    </location>
</feature>
<comment type="catalytic activity">
    <reaction evidence="1 5">
        <text>[protein]-peptidylproline (omega=180) = [protein]-peptidylproline (omega=0)</text>
        <dbReference type="Rhea" id="RHEA:16237"/>
        <dbReference type="Rhea" id="RHEA-COMP:10747"/>
        <dbReference type="Rhea" id="RHEA-COMP:10748"/>
        <dbReference type="ChEBI" id="CHEBI:83833"/>
        <dbReference type="ChEBI" id="CHEBI:83834"/>
        <dbReference type="EC" id="5.2.1.8"/>
    </reaction>
</comment>
<feature type="domain" description="PPIase FKBP-type" evidence="7">
    <location>
        <begin position="62"/>
        <end position="166"/>
    </location>
</feature>
<dbReference type="InterPro" id="IPR001179">
    <property type="entry name" value="PPIase_FKBP_dom"/>
</dbReference>
<evidence type="ECO:0000256" key="6">
    <source>
        <dbReference type="SAM" id="SignalP"/>
    </source>
</evidence>
<evidence type="ECO:0000256" key="5">
    <source>
        <dbReference type="PROSITE-ProRule" id="PRU00277"/>
    </source>
</evidence>
<dbReference type="Proteomes" id="UP001153069">
    <property type="component" value="Unassembled WGS sequence"/>
</dbReference>
<evidence type="ECO:0000256" key="1">
    <source>
        <dbReference type="ARBA" id="ARBA00000971"/>
    </source>
</evidence>
<keyword evidence="6" id="KW-0732">Signal</keyword>
<dbReference type="EC" id="5.2.1.8" evidence="2 5"/>
<comment type="caution">
    <text evidence="8">The sequence shown here is derived from an EMBL/GenBank/DDBJ whole genome shotgun (WGS) entry which is preliminary data.</text>
</comment>
<dbReference type="EMBL" id="CAICTM010002518">
    <property type="protein sequence ID" value="CAB9529497.1"/>
    <property type="molecule type" value="Genomic_DNA"/>
</dbReference>
<sequence>MKISAFISLLLACICASASAFTLPTTQSGAIRSKSFALGPVAGNGIEWDEIVMGQGRRILPGDTVLCYYVGSFTSNDGGFFSKDKQVVFDQTDEDQPFQFVVGKGNVIKGWDVGILGDLDGDIIPMKVGGKRRLNIPSKLAYGANGVGPIPANQDLSFDLEVVLEAKHTGYCMMIV</sequence>
<proteinExistence type="predicted"/>
<evidence type="ECO:0000256" key="4">
    <source>
        <dbReference type="ARBA" id="ARBA00023235"/>
    </source>
</evidence>
<evidence type="ECO:0000256" key="3">
    <source>
        <dbReference type="ARBA" id="ARBA00023110"/>
    </source>
</evidence>
<protein>
    <recommendedName>
        <fullName evidence="2 5">peptidylprolyl isomerase</fullName>
        <ecNumber evidence="2 5">5.2.1.8</ecNumber>
    </recommendedName>
</protein>
<dbReference type="Pfam" id="PF00254">
    <property type="entry name" value="FKBP_C"/>
    <property type="match status" value="1"/>
</dbReference>
<keyword evidence="3 5" id="KW-0697">Rotamase</keyword>
<evidence type="ECO:0000313" key="8">
    <source>
        <dbReference type="EMBL" id="CAB9529497.1"/>
    </source>
</evidence>
<accession>A0A9N8HXN6</accession>
<dbReference type="PROSITE" id="PS50059">
    <property type="entry name" value="FKBP_PPIASE"/>
    <property type="match status" value="1"/>
</dbReference>
<evidence type="ECO:0000313" key="9">
    <source>
        <dbReference type="Proteomes" id="UP001153069"/>
    </source>
</evidence>
<name>A0A9N8HXN6_9STRA</name>
<dbReference type="Gene3D" id="3.10.50.40">
    <property type="match status" value="1"/>
</dbReference>
<dbReference type="GO" id="GO:0003755">
    <property type="term" value="F:peptidyl-prolyl cis-trans isomerase activity"/>
    <property type="evidence" value="ECO:0007669"/>
    <property type="project" value="UniProtKB-KW"/>
</dbReference>
<dbReference type="PANTHER" id="PTHR43811:SF19">
    <property type="entry name" value="39 KDA FK506-BINDING NUCLEAR PROTEIN"/>
    <property type="match status" value="1"/>
</dbReference>
<keyword evidence="9" id="KW-1185">Reference proteome</keyword>
<dbReference type="OrthoDB" id="1902587at2759"/>
<evidence type="ECO:0000259" key="7">
    <source>
        <dbReference type="PROSITE" id="PS50059"/>
    </source>
</evidence>
<feature type="signal peptide" evidence="6">
    <location>
        <begin position="1"/>
        <end position="20"/>
    </location>
</feature>
<organism evidence="8 9">
    <name type="scientific">Seminavis robusta</name>
    <dbReference type="NCBI Taxonomy" id="568900"/>
    <lineage>
        <taxon>Eukaryota</taxon>
        <taxon>Sar</taxon>
        <taxon>Stramenopiles</taxon>
        <taxon>Ochrophyta</taxon>
        <taxon>Bacillariophyta</taxon>
        <taxon>Bacillariophyceae</taxon>
        <taxon>Bacillariophycidae</taxon>
        <taxon>Naviculales</taxon>
        <taxon>Naviculaceae</taxon>
        <taxon>Seminavis</taxon>
    </lineage>
</organism>
<gene>
    <name evidence="8" type="ORF">SEMRO_2520_G330140.1</name>
</gene>
<keyword evidence="4 5" id="KW-0413">Isomerase</keyword>
<dbReference type="AlphaFoldDB" id="A0A9N8HXN6"/>